<comment type="function">
    <text evidence="7 8">Cell wall formation. Catalyzes the addition of glutamate to the nucleotide precursor UDP-N-acetylmuramoyl-L-alanine (UMA).</text>
</comment>
<dbReference type="InterPro" id="IPR005762">
    <property type="entry name" value="MurD"/>
</dbReference>
<dbReference type="NCBIfam" id="TIGR01087">
    <property type="entry name" value="murD"/>
    <property type="match status" value="1"/>
</dbReference>
<organism evidence="11 12">
    <name type="scientific">Candidatus Desantisbacteria bacterium CG_4_10_14_0_8_um_filter_48_22</name>
    <dbReference type="NCBI Taxonomy" id="1974543"/>
    <lineage>
        <taxon>Bacteria</taxon>
        <taxon>Candidatus Desantisiibacteriota</taxon>
    </lineage>
</organism>
<dbReference type="EMBL" id="PFMR01000199">
    <property type="protein sequence ID" value="PIZ16267.1"/>
    <property type="molecule type" value="Genomic_DNA"/>
</dbReference>
<keyword evidence="5 7" id="KW-0547">Nucleotide-binding</keyword>
<keyword evidence="6 7" id="KW-0067">ATP-binding</keyword>
<dbReference type="GO" id="GO:0008764">
    <property type="term" value="F:UDP-N-acetylmuramoylalanine-D-glutamate ligase activity"/>
    <property type="evidence" value="ECO:0007669"/>
    <property type="project" value="UniProtKB-UniRule"/>
</dbReference>
<evidence type="ECO:0000256" key="2">
    <source>
        <dbReference type="ARBA" id="ARBA00004752"/>
    </source>
</evidence>
<comment type="subcellular location">
    <subcellularLocation>
        <location evidence="1 7 8">Cytoplasm</location>
    </subcellularLocation>
</comment>
<keyword evidence="7 8" id="KW-0133">Cell shape</keyword>
<keyword evidence="7 8" id="KW-0132">Cell division</keyword>
<dbReference type="EC" id="6.3.2.9" evidence="7 8"/>
<proteinExistence type="inferred from homology"/>
<comment type="pathway">
    <text evidence="2 7 8">Cell wall biogenesis; peptidoglycan biosynthesis.</text>
</comment>
<evidence type="ECO:0000256" key="6">
    <source>
        <dbReference type="ARBA" id="ARBA00022840"/>
    </source>
</evidence>
<dbReference type="GO" id="GO:0071555">
    <property type="term" value="P:cell wall organization"/>
    <property type="evidence" value="ECO:0007669"/>
    <property type="project" value="UniProtKB-KW"/>
</dbReference>
<keyword evidence="7 8" id="KW-0573">Peptidoglycan synthesis</keyword>
<name>A0A2M7S9Q9_9BACT</name>
<dbReference type="GO" id="GO:0005737">
    <property type="term" value="C:cytoplasm"/>
    <property type="evidence" value="ECO:0007669"/>
    <property type="project" value="UniProtKB-SubCell"/>
</dbReference>
<dbReference type="SUPFAM" id="SSF53244">
    <property type="entry name" value="MurD-like peptide ligases, peptide-binding domain"/>
    <property type="match status" value="1"/>
</dbReference>
<protein>
    <recommendedName>
        <fullName evidence="7 8">UDP-N-acetylmuramoylalanine--D-glutamate ligase</fullName>
        <ecNumber evidence="7 8">6.3.2.9</ecNumber>
    </recommendedName>
    <alternativeName>
        <fullName evidence="7">D-glutamic acid-adding enzyme</fullName>
    </alternativeName>
    <alternativeName>
        <fullName evidence="7">UDP-N-acetylmuramoyl-L-alanyl-D-glutamate synthetase</fullName>
    </alternativeName>
</protein>
<dbReference type="Proteomes" id="UP000229307">
    <property type="component" value="Unassembled WGS sequence"/>
</dbReference>
<dbReference type="Gene3D" id="3.40.1190.10">
    <property type="entry name" value="Mur-like, catalytic domain"/>
    <property type="match status" value="1"/>
</dbReference>
<reference evidence="12" key="1">
    <citation type="submission" date="2017-09" db="EMBL/GenBank/DDBJ databases">
        <title>Depth-based differentiation of microbial function through sediment-hosted aquifers and enrichment of novel symbionts in the deep terrestrial subsurface.</title>
        <authorList>
            <person name="Probst A.J."/>
            <person name="Ladd B."/>
            <person name="Jarett J.K."/>
            <person name="Geller-Mcgrath D.E."/>
            <person name="Sieber C.M.K."/>
            <person name="Emerson J.B."/>
            <person name="Anantharaman K."/>
            <person name="Thomas B.C."/>
            <person name="Malmstrom R."/>
            <person name="Stieglmeier M."/>
            <person name="Klingl A."/>
            <person name="Woyke T."/>
            <person name="Ryan C.M."/>
            <person name="Banfield J.F."/>
        </authorList>
    </citation>
    <scope>NUCLEOTIDE SEQUENCE [LARGE SCALE GENOMIC DNA]</scope>
</reference>
<dbReference type="SUPFAM" id="SSF53623">
    <property type="entry name" value="MurD-like peptide ligases, catalytic domain"/>
    <property type="match status" value="1"/>
</dbReference>
<comment type="similarity">
    <text evidence="7">Belongs to the MurCDEF family.</text>
</comment>
<keyword evidence="4 7" id="KW-0436">Ligase</keyword>
<dbReference type="Gene3D" id="3.90.190.20">
    <property type="entry name" value="Mur ligase, C-terminal domain"/>
    <property type="match status" value="1"/>
</dbReference>
<dbReference type="InterPro" id="IPR036565">
    <property type="entry name" value="Mur-like_cat_sf"/>
</dbReference>
<evidence type="ECO:0000259" key="10">
    <source>
        <dbReference type="Pfam" id="PF08245"/>
    </source>
</evidence>
<accession>A0A2M7S9Q9</accession>
<keyword evidence="7 8" id="KW-0961">Cell wall biogenesis/degradation</keyword>
<evidence type="ECO:0000256" key="5">
    <source>
        <dbReference type="ARBA" id="ARBA00022741"/>
    </source>
</evidence>
<dbReference type="AlphaFoldDB" id="A0A2M7S9Q9"/>
<comment type="caution">
    <text evidence="11">The sequence shown here is derived from an EMBL/GenBank/DDBJ whole genome shotgun (WGS) entry which is preliminary data.</text>
</comment>
<dbReference type="SUPFAM" id="SSF51984">
    <property type="entry name" value="MurCD N-terminal domain"/>
    <property type="match status" value="1"/>
</dbReference>
<dbReference type="GO" id="GO:0008360">
    <property type="term" value="P:regulation of cell shape"/>
    <property type="evidence" value="ECO:0007669"/>
    <property type="project" value="UniProtKB-KW"/>
</dbReference>
<sequence length="458" mass="48503">MDLKGKKISVLGMGISGIYSSVLLVKAGADVLLSDTKKKEELGKLPAGLPAGIRTEFGGHSRQVLDSDAVVISPGIPSGIPILKEVAAKGIPVIGEIELAFLFISSPIIAITGSNGKTTTTVLTGEMLKAGGKKVIVGGNIGEPLTKFAGPVYTGAQPEAVVAEISSFQLETIKDFRPKIAALLNINANHLDRYPGMEEYIKAKARIFENQHADDFAVINGDCPATAALVEEGIKARKVVFSRKSEPQTGVFVRGGKIISRIGTEQTVCEISQIKLIGQHNLENALAATAMAMVFGIHADAASKALREFTGLEHRMEPAGDKKGVRYINDSKGTTVDAVLKALESLGTPGKKSLVLIAGGRYKGGDFGILGKPAEEKAKKIILIGEAKDAIEKMLLGYSNSLRGIIMKAADMGEAVRAAAESAEPGDEVVLSPGCSSFDMFRDYKERGRIFKDEVSKL</sequence>
<evidence type="ECO:0000313" key="11">
    <source>
        <dbReference type="EMBL" id="PIZ16267.1"/>
    </source>
</evidence>
<evidence type="ECO:0000256" key="8">
    <source>
        <dbReference type="RuleBase" id="RU003664"/>
    </source>
</evidence>
<keyword evidence="3 7" id="KW-0963">Cytoplasm</keyword>
<comment type="catalytic activity">
    <reaction evidence="7 8">
        <text>UDP-N-acetyl-alpha-D-muramoyl-L-alanine + D-glutamate + ATP = UDP-N-acetyl-alpha-D-muramoyl-L-alanyl-D-glutamate + ADP + phosphate + H(+)</text>
        <dbReference type="Rhea" id="RHEA:16429"/>
        <dbReference type="ChEBI" id="CHEBI:15378"/>
        <dbReference type="ChEBI" id="CHEBI:29986"/>
        <dbReference type="ChEBI" id="CHEBI:30616"/>
        <dbReference type="ChEBI" id="CHEBI:43474"/>
        <dbReference type="ChEBI" id="CHEBI:83898"/>
        <dbReference type="ChEBI" id="CHEBI:83900"/>
        <dbReference type="ChEBI" id="CHEBI:456216"/>
        <dbReference type="EC" id="6.3.2.9"/>
    </reaction>
</comment>
<evidence type="ECO:0000313" key="12">
    <source>
        <dbReference type="Proteomes" id="UP000229307"/>
    </source>
</evidence>
<evidence type="ECO:0000256" key="1">
    <source>
        <dbReference type="ARBA" id="ARBA00004496"/>
    </source>
</evidence>
<dbReference type="UniPathway" id="UPA00219"/>
<evidence type="ECO:0000256" key="7">
    <source>
        <dbReference type="HAMAP-Rule" id="MF_00639"/>
    </source>
</evidence>
<dbReference type="Pfam" id="PF08245">
    <property type="entry name" value="Mur_ligase_M"/>
    <property type="match status" value="1"/>
</dbReference>
<dbReference type="Pfam" id="PF21799">
    <property type="entry name" value="MurD-like_N"/>
    <property type="match status" value="1"/>
</dbReference>
<dbReference type="Pfam" id="PF02875">
    <property type="entry name" value="Mur_ligase_C"/>
    <property type="match status" value="1"/>
</dbReference>
<gene>
    <name evidence="7 11" type="primary">murD</name>
    <name evidence="11" type="ORF">COY52_07520</name>
</gene>
<feature type="domain" description="Mur ligase central" evidence="10">
    <location>
        <begin position="111"/>
        <end position="292"/>
    </location>
</feature>
<evidence type="ECO:0000259" key="9">
    <source>
        <dbReference type="Pfam" id="PF02875"/>
    </source>
</evidence>
<dbReference type="PANTHER" id="PTHR43692:SF1">
    <property type="entry name" value="UDP-N-ACETYLMURAMOYLALANINE--D-GLUTAMATE LIGASE"/>
    <property type="match status" value="1"/>
</dbReference>
<dbReference type="GO" id="GO:0051301">
    <property type="term" value="P:cell division"/>
    <property type="evidence" value="ECO:0007669"/>
    <property type="project" value="UniProtKB-KW"/>
</dbReference>
<evidence type="ECO:0000256" key="3">
    <source>
        <dbReference type="ARBA" id="ARBA00022490"/>
    </source>
</evidence>
<dbReference type="HAMAP" id="MF_00639">
    <property type="entry name" value="MurD"/>
    <property type="match status" value="1"/>
</dbReference>
<dbReference type="InterPro" id="IPR013221">
    <property type="entry name" value="Mur_ligase_cen"/>
</dbReference>
<keyword evidence="7 8" id="KW-0131">Cell cycle</keyword>
<dbReference type="GO" id="GO:0009252">
    <property type="term" value="P:peptidoglycan biosynthetic process"/>
    <property type="evidence" value="ECO:0007669"/>
    <property type="project" value="UniProtKB-UniRule"/>
</dbReference>
<dbReference type="InterPro" id="IPR004101">
    <property type="entry name" value="Mur_ligase_C"/>
</dbReference>
<feature type="binding site" evidence="7">
    <location>
        <begin position="113"/>
        <end position="119"/>
    </location>
    <ligand>
        <name>ATP</name>
        <dbReference type="ChEBI" id="CHEBI:30616"/>
    </ligand>
</feature>
<dbReference type="InterPro" id="IPR036615">
    <property type="entry name" value="Mur_ligase_C_dom_sf"/>
</dbReference>
<feature type="domain" description="Mur ligase C-terminal" evidence="9">
    <location>
        <begin position="314"/>
        <end position="433"/>
    </location>
</feature>
<dbReference type="GO" id="GO:0005524">
    <property type="term" value="F:ATP binding"/>
    <property type="evidence" value="ECO:0007669"/>
    <property type="project" value="UniProtKB-UniRule"/>
</dbReference>
<evidence type="ECO:0000256" key="4">
    <source>
        <dbReference type="ARBA" id="ARBA00022598"/>
    </source>
</evidence>
<dbReference type="Gene3D" id="3.40.50.720">
    <property type="entry name" value="NAD(P)-binding Rossmann-like Domain"/>
    <property type="match status" value="1"/>
</dbReference>
<dbReference type="PANTHER" id="PTHR43692">
    <property type="entry name" value="UDP-N-ACETYLMURAMOYLALANINE--D-GLUTAMATE LIGASE"/>
    <property type="match status" value="1"/>
</dbReference>